<dbReference type="Proteomes" id="UP000094056">
    <property type="component" value="Unassembled WGS sequence"/>
</dbReference>
<sequence>MGMMLKYLLRRVITRFVYIKYKRFDPFSIREMFGYIIKDNLNIRMHRDIKDLPDGLFGG</sequence>
<evidence type="ECO:0000313" key="2">
    <source>
        <dbReference type="Proteomes" id="UP000094056"/>
    </source>
</evidence>
<gene>
    <name evidence="1" type="ORF">SCARUB_03653</name>
</gene>
<comment type="caution">
    <text evidence="1">The sequence shown here is derived from an EMBL/GenBank/DDBJ whole genome shotgun (WGS) entry which is preliminary data.</text>
</comment>
<proteinExistence type="predicted"/>
<dbReference type="EMBL" id="MAYW01000133">
    <property type="protein sequence ID" value="ODS31232.1"/>
    <property type="molecule type" value="Genomic_DNA"/>
</dbReference>
<evidence type="ECO:0000313" key="1">
    <source>
        <dbReference type="EMBL" id="ODS31232.1"/>
    </source>
</evidence>
<accession>A0A1E3X6L7</accession>
<organism evidence="1 2">
    <name type="scientific">Candidatus Scalindua rubra</name>
    <dbReference type="NCBI Taxonomy" id="1872076"/>
    <lineage>
        <taxon>Bacteria</taxon>
        <taxon>Pseudomonadati</taxon>
        <taxon>Planctomycetota</taxon>
        <taxon>Candidatus Brocadiia</taxon>
        <taxon>Candidatus Brocadiales</taxon>
        <taxon>Candidatus Scalinduaceae</taxon>
        <taxon>Candidatus Scalindua</taxon>
    </lineage>
</organism>
<name>A0A1E3X6L7_9BACT</name>
<protein>
    <submittedName>
        <fullName evidence="1">Uncharacterized protein</fullName>
    </submittedName>
</protein>
<reference evidence="1 2" key="1">
    <citation type="submission" date="2016-07" db="EMBL/GenBank/DDBJ databases">
        <title>Draft genome of Scalindua rubra, obtained from a brine-seawater interface in the Red Sea, sheds light on salt adaptation in anammox bacteria.</title>
        <authorList>
            <person name="Speth D.R."/>
            <person name="Lagkouvardos I."/>
            <person name="Wang Y."/>
            <person name="Qian P.-Y."/>
            <person name="Dutilh B.E."/>
            <person name="Jetten M.S."/>
        </authorList>
    </citation>
    <scope>NUCLEOTIDE SEQUENCE [LARGE SCALE GENOMIC DNA]</scope>
    <source>
        <strain evidence="1">BSI-1</strain>
    </source>
</reference>
<dbReference type="AlphaFoldDB" id="A0A1E3X6L7"/>